<dbReference type="SMART" id="SM00320">
    <property type="entry name" value="WD40"/>
    <property type="match status" value="5"/>
</dbReference>
<feature type="repeat" description="WD" evidence="8">
    <location>
        <begin position="48"/>
        <end position="89"/>
    </location>
</feature>
<evidence type="ECO:0000256" key="8">
    <source>
        <dbReference type="PROSITE-ProRule" id="PRU00221"/>
    </source>
</evidence>
<dbReference type="PANTHER" id="PTHR19877:SF1">
    <property type="entry name" value="EUKARYOTIC TRANSLATION INITIATION FACTOR 3 SUBUNIT I"/>
    <property type="match status" value="1"/>
</dbReference>
<feature type="repeat" description="WD" evidence="8">
    <location>
        <begin position="377"/>
        <end position="418"/>
    </location>
</feature>
<dbReference type="InterPro" id="IPR001680">
    <property type="entry name" value="WD40_rpt"/>
</dbReference>
<name>A0A2B4RXA4_STYPI</name>
<feature type="repeat" description="WD" evidence="8">
    <location>
        <begin position="6"/>
        <end position="47"/>
    </location>
</feature>
<dbReference type="Pfam" id="PF24805">
    <property type="entry name" value="EIF3I"/>
    <property type="match status" value="2"/>
</dbReference>
<protein>
    <recommendedName>
        <fullName evidence="7">Serine-threonine kinase receptor-associated protein</fullName>
    </recommendedName>
</protein>
<keyword evidence="4" id="KW-0677">Repeat</keyword>
<dbReference type="SUPFAM" id="SSF56672">
    <property type="entry name" value="DNA/RNA polymerases"/>
    <property type="match status" value="1"/>
</dbReference>
<accession>A0A2B4RXA4</accession>
<dbReference type="STRING" id="50429.A0A2B4RXA4"/>
<dbReference type="InterPro" id="IPR043502">
    <property type="entry name" value="DNA/RNA_pol_sf"/>
</dbReference>
<dbReference type="Proteomes" id="UP000225706">
    <property type="component" value="Unassembled WGS sequence"/>
</dbReference>
<dbReference type="AlphaFoldDB" id="A0A2B4RXA4"/>
<evidence type="ECO:0000256" key="7">
    <source>
        <dbReference type="ARBA" id="ARBA00040390"/>
    </source>
</evidence>
<dbReference type="EMBL" id="LSMT01000297">
    <property type="protein sequence ID" value="PFX20958.1"/>
    <property type="molecule type" value="Genomic_DNA"/>
</dbReference>
<dbReference type="PANTHER" id="PTHR19877">
    <property type="entry name" value="EUKARYOTIC TRANSLATION INITIATION FACTOR 3 SUBUNIT I"/>
    <property type="match status" value="1"/>
</dbReference>
<evidence type="ECO:0000256" key="1">
    <source>
        <dbReference type="ARBA" id="ARBA00022490"/>
    </source>
</evidence>
<dbReference type="OrthoDB" id="24966at2759"/>
<dbReference type="Gene3D" id="2.130.10.10">
    <property type="entry name" value="YVTN repeat-like/Quinoprotein amine dehydrogenase"/>
    <property type="match status" value="2"/>
</dbReference>
<reference evidence="10" key="1">
    <citation type="journal article" date="2017" name="bioRxiv">
        <title>Comparative analysis of the genomes of Stylophora pistillata and Acropora digitifera provides evidence for extensive differences between species of corals.</title>
        <authorList>
            <person name="Voolstra C.R."/>
            <person name="Li Y."/>
            <person name="Liew Y.J."/>
            <person name="Baumgarten S."/>
            <person name="Zoccola D."/>
            <person name="Flot J.-F."/>
            <person name="Tambutte S."/>
            <person name="Allemand D."/>
            <person name="Aranda M."/>
        </authorList>
    </citation>
    <scope>NUCLEOTIDE SEQUENCE [LARGE SCALE GENOMIC DNA]</scope>
</reference>
<keyword evidence="1" id="KW-0963">Cytoplasm</keyword>
<gene>
    <name evidence="9" type="ORF">AWC38_SpisGene14582</name>
</gene>
<keyword evidence="5" id="KW-0648">Protein biosynthesis</keyword>
<dbReference type="SUPFAM" id="SSF50978">
    <property type="entry name" value="WD40 repeat-like"/>
    <property type="match status" value="1"/>
</dbReference>
<organism evidence="9 10">
    <name type="scientific">Stylophora pistillata</name>
    <name type="common">Smooth cauliflower coral</name>
    <dbReference type="NCBI Taxonomy" id="50429"/>
    <lineage>
        <taxon>Eukaryota</taxon>
        <taxon>Metazoa</taxon>
        <taxon>Cnidaria</taxon>
        <taxon>Anthozoa</taxon>
        <taxon>Hexacorallia</taxon>
        <taxon>Scleractinia</taxon>
        <taxon>Astrocoeniina</taxon>
        <taxon>Pocilloporidae</taxon>
        <taxon>Stylophora</taxon>
    </lineage>
</organism>
<dbReference type="PROSITE" id="PS50294">
    <property type="entry name" value="WD_REPEATS_REGION"/>
    <property type="match status" value="2"/>
</dbReference>
<evidence type="ECO:0000256" key="2">
    <source>
        <dbReference type="ARBA" id="ARBA00022540"/>
    </source>
</evidence>
<evidence type="ECO:0000313" key="10">
    <source>
        <dbReference type="Proteomes" id="UP000225706"/>
    </source>
</evidence>
<dbReference type="GO" id="GO:0003743">
    <property type="term" value="F:translation initiation factor activity"/>
    <property type="evidence" value="ECO:0007669"/>
    <property type="project" value="UniProtKB-KW"/>
</dbReference>
<comment type="caution">
    <text evidence="9">The sequence shown here is derived from an EMBL/GenBank/DDBJ whole genome shotgun (WGS) entry which is preliminary data.</text>
</comment>
<proteinExistence type="inferred from homology"/>
<dbReference type="PROSITE" id="PS50082">
    <property type="entry name" value="WD_REPEATS_2"/>
    <property type="match status" value="3"/>
</dbReference>
<dbReference type="GO" id="GO:0071541">
    <property type="term" value="C:eukaryotic translation initiation factor 3 complex, eIF3m"/>
    <property type="evidence" value="ECO:0007669"/>
    <property type="project" value="TreeGrafter"/>
</dbReference>
<keyword evidence="2 9" id="KW-0396">Initiation factor</keyword>
<dbReference type="GO" id="GO:0002183">
    <property type="term" value="P:cytoplasmic translational initiation"/>
    <property type="evidence" value="ECO:0007669"/>
    <property type="project" value="TreeGrafter"/>
</dbReference>
<evidence type="ECO:0000256" key="3">
    <source>
        <dbReference type="ARBA" id="ARBA00022574"/>
    </source>
</evidence>
<evidence type="ECO:0000313" key="9">
    <source>
        <dbReference type="EMBL" id="PFX20958.1"/>
    </source>
</evidence>
<comment type="similarity">
    <text evidence="6">Belongs to the WD repeat STRAP family.</text>
</comment>
<keyword evidence="3 8" id="KW-0853">WD repeat</keyword>
<evidence type="ECO:0000256" key="5">
    <source>
        <dbReference type="ARBA" id="ARBA00022917"/>
    </source>
</evidence>
<dbReference type="InterPro" id="IPR015943">
    <property type="entry name" value="WD40/YVTN_repeat-like_dom_sf"/>
</dbReference>
<dbReference type="GO" id="GO:0003723">
    <property type="term" value="F:RNA binding"/>
    <property type="evidence" value="ECO:0007669"/>
    <property type="project" value="TreeGrafter"/>
</dbReference>
<dbReference type="InterPro" id="IPR036322">
    <property type="entry name" value="WD40_repeat_dom_sf"/>
</dbReference>
<keyword evidence="10" id="KW-1185">Reference proteome</keyword>
<dbReference type="InterPro" id="IPR027525">
    <property type="entry name" value="eIF3i"/>
</dbReference>
<evidence type="ECO:0000256" key="6">
    <source>
        <dbReference type="ARBA" id="ARBA00038394"/>
    </source>
</evidence>
<evidence type="ECO:0000256" key="4">
    <source>
        <dbReference type="ARBA" id="ARBA00022737"/>
    </source>
</evidence>
<sequence length="652" mass="73326">MKPLMLHGHERSITQIKYNRDGDLLFSSAKDTKPNVWYSLNGERLGTYNGHGGAVWCIDVDWETKHFISGSADNSLRFWDCETATTLSKYETKTAVRACGFSYCGQKVMMTTDRQMGHDCILMLYDIREGSRDPVLSVAVDGPKVTAALWGPLDQYIITGHENGDLCQWDTKFFLSVNEDIPALDPCQLPAYLLCSERALFISPPQVCQKLLKLNPSKATGPDNIPAHILREFAFKFADPVANLFNSSLAWGIVPDIWKDANITPVPKESVPRSLSDFWPISLTPCLSKVLEEFVACWVLEDIQSKIDPCQFGCLKGTSTTLCLMDMLHDWLSSLDTPGNTLCICMLDFIKAFDRINLNILMLKLINLGTGNKLLTVHEHTKQINDIQMYKDQTMFVTASKDHTAKLFDTDSLRHMNTYKTERPVNSASLSPIREHVVLGGGQEAMDVTTTSTRVGKFDARFFHTVFEEEIGRVKGHFGPINSTAFHPDGKRLKAFDLEAFKFPTFSIKQLGLMSRTRLSTEDPTIVVQTAKMTKEKPRFGAIPVVNMPRKSHESASSAPRPARSVVKEHDQQPKACYKSFGELCQRITCLKTLKVWKLKTMSDRLILKKIVEPFLLPEVEIMIDDSLAYTVKALVIPLCCSPAFSQKHFSM</sequence>